<dbReference type="RefSeq" id="WP_241988946.1">
    <property type="nucleotide sequence ID" value="NZ_QYAG01000005.1"/>
</dbReference>
<evidence type="ECO:0000256" key="1">
    <source>
        <dbReference type="ARBA" id="ARBA00001946"/>
    </source>
</evidence>
<gene>
    <name evidence="10" type="ORF">EV139_0582</name>
</gene>
<keyword evidence="8" id="KW-1208">Phospholipid metabolism</keyword>
<dbReference type="InterPro" id="IPR050187">
    <property type="entry name" value="Lipid_Phosphate_FormReg"/>
</dbReference>
<reference evidence="10 11" key="1">
    <citation type="journal article" date="2015" name="Stand. Genomic Sci.">
        <title>Genomic Encyclopedia of Bacterial and Archaeal Type Strains, Phase III: the genomes of soil and plant-associated and newly described type strains.</title>
        <authorList>
            <person name="Whitman W.B."/>
            <person name="Woyke T."/>
            <person name="Klenk H.P."/>
            <person name="Zhou Y."/>
            <person name="Lilburn T.G."/>
            <person name="Beck B.J."/>
            <person name="De Vos P."/>
            <person name="Vandamme P."/>
            <person name="Eisen J.A."/>
            <person name="Garrity G."/>
            <person name="Hugenholtz P."/>
            <person name="Kyrpides N.C."/>
        </authorList>
    </citation>
    <scope>NUCLEOTIDE SEQUENCE [LARGE SCALE GENOMIC DNA]</scope>
    <source>
        <strain evidence="10 11">RF6</strain>
    </source>
</reference>
<keyword evidence="3" id="KW-0808">Transferase</keyword>
<dbReference type="Gene3D" id="3.40.50.10330">
    <property type="entry name" value="Probable inorganic polyphosphate/atp-NAD kinase, domain 1"/>
    <property type="match status" value="1"/>
</dbReference>
<keyword evidence="6" id="KW-0067">ATP-binding</keyword>
<dbReference type="Pfam" id="PF00781">
    <property type="entry name" value="DAGK_cat"/>
    <property type="match status" value="1"/>
</dbReference>
<dbReference type="PROSITE" id="PS50146">
    <property type="entry name" value="DAGK"/>
    <property type="match status" value="1"/>
</dbReference>
<accession>A0A4Q7U5B4</accession>
<evidence type="ECO:0000256" key="4">
    <source>
        <dbReference type="ARBA" id="ARBA00022741"/>
    </source>
</evidence>
<dbReference type="Proteomes" id="UP000291832">
    <property type="component" value="Unassembled WGS sequence"/>
</dbReference>
<dbReference type="InterPro" id="IPR016064">
    <property type="entry name" value="NAD/diacylglycerol_kinase_sf"/>
</dbReference>
<comment type="similarity">
    <text evidence="2">Belongs to the diacylglycerol/lipid kinase family.</text>
</comment>
<keyword evidence="7" id="KW-0444">Lipid biosynthesis</keyword>
<protein>
    <submittedName>
        <fullName evidence="10">Diacylglycerol kinase family enzyme</fullName>
    </submittedName>
</protein>
<dbReference type="GO" id="GO:0005524">
    <property type="term" value="F:ATP binding"/>
    <property type="evidence" value="ECO:0007669"/>
    <property type="project" value="UniProtKB-KW"/>
</dbReference>
<dbReference type="Pfam" id="PF19279">
    <property type="entry name" value="YegS_C"/>
    <property type="match status" value="1"/>
</dbReference>
<keyword evidence="11" id="KW-1185">Reference proteome</keyword>
<evidence type="ECO:0000313" key="10">
    <source>
        <dbReference type="EMBL" id="RZT68851.1"/>
    </source>
</evidence>
<evidence type="ECO:0000259" key="9">
    <source>
        <dbReference type="PROSITE" id="PS50146"/>
    </source>
</evidence>
<keyword evidence="7" id="KW-0594">Phospholipid biosynthesis</keyword>
<dbReference type="Gene3D" id="2.60.200.40">
    <property type="match status" value="1"/>
</dbReference>
<evidence type="ECO:0000256" key="6">
    <source>
        <dbReference type="ARBA" id="ARBA00022840"/>
    </source>
</evidence>
<dbReference type="EMBL" id="SHKI01000002">
    <property type="protein sequence ID" value="RZT68851.1"/>
    <property type="molecule type" value="Genomic_DNA"/>
</dbReference>
<keyword evidence="7" id="KW-0443">Lipid metabolism</keyword>
<dbReference type="InterPro" id="IPR017438">
    <property type="entry name" value="ATP-NAD_kinase_N"/>
</dbReference>
<keyword evidence="4" id="KW-0547">Nucleotide-binding</keyword>
<proteinExistence type="inferred from homology"/>
<name>A0A4Q7U5B4_9MICO</name>
<evidence type="ECO:0000256" key="5">
    <source>
        <dbReference type="ARBA" id="ARBA00022777"/>
    </source>
</evidence>
<dbReference type="InterPro" id="IPR001206">
    <property type="entry name" value="Diacylglycerol_kinase_cat_dom"/>
</dbReference>
<evidence type="ECO:0000313" key="11">
    <source>
        <dbReference type="Proteomes" id="UP000291832"/>
    </source>
</evidence>
<dbReference type="GO" id="GO:0016301">
    <property type="term" value="F:kinase activity"/>
    <property type="evidence" value="ECO:0007669"/>
    <property type="project" value="UniProtKB-KW"/>
</dbReference>
<sequence length="318" mass="32805">MSAPAEPIAAIVWNPSKTEREALEAAVPQEFADALTWHETSPDDPGRAATRAALDAGATLVLAAGGDGTVRAVAEELAVAGASGSAVAELGVIPLGTGNLLARNLGVPLTSLRAACERAFTGAAEPLDIGWVETVAADGGTERHAFTVMAGFGIDAHMITETNEDLKSRAGWLAYVESLGRALSASEVIELRVGRDGGAAEPERAHTLIVGNCGMLQGGITLLPDADPADGSLDLLVLRADGIVGWADTLRNMVWDNGLKRALTGGEAAASSATTSHGRFASLEVELDEPRAFEIDGDELGEVTRISVSVQPGAIRVR</sequence>
<keyword evidence="5 10" id="KW-0418">Kinase</keyword>
<evidence type="ECO:0000256" key="7">
    <source>
        <dbReference type="ARBA" id="ARBA00023209"/>
    </source>
</evidence>
<comment type="caution">
    <text evidence="10">The sequence shown here is derived from an EMBL/GenBank/DDBJ whole genome shotgun (WGS) entry which is preliminary data.</text>
</comment>
<evidence type="ECO:0000256" key="2">
    <source>
        <dbReference type="ARBA" id="ARBA00005983"/>
    </source>
</evidence>
<dbReference type="GO" id="GO:0008654">
    <property type="term" value="P:phospholipid biosynthetic process"/>
    <property type="evidence" value="ECO:0007669"/>
    <property type="project" value="UniProtKB-KW"/>
</dbReference>
<dbReference type="PANTHER" id="PTHR12358">
    <property type="entry name" value="SPHINGOSINE KINASE"/>
    <property type="match status" value="1"/>
</dbReference>
<comment type="cofactor">
    <cofactor evidence="1">
        <name>Mg(2+)</name>
        <dbReference type="ChEBI" id="CHEBI:18420"/>
    </cofactor>
</comment>
<evidence type="ECO:0000256" key="8">
    <source>
        <dbReference type="ARBA" id="ARBA00023264"/>
    </source>
</evidence>
<evidence type="ECO:0000256" key="3">
    <source>
        <dbReference type="ARBA" id="ARBA00022679"/>
    </source>
</evidence>
<dbReference type="AlphaFoldDB" id="A0A4Q7U5B4"/>
<dbReference type="InterPro" id="IPR045540">
    <property type="entry name" value="YegS/DAGK_C"/>
</dbReference>
<dbReference type="SUPFAM" id="SSF111331">
    <property type="entry name" value="NAD kinase/diacylglycerol kinase-like"/>
    <property type="match status" value="1"/>
</dbReference>
<dbReference type="SMART" id="SM00046">
    <property type="entry name" value="DAGKc"/>
    <property type="match status" value="1"/>
</dbReference>
<dbReference type="PANTHER" id="PTHR12358:SF54">
    <property type="entry name" value="SPHINGOSINE KINASE RELATED PROTEIN"/>
    <property type="match status" value="1"/>
</dbReference>
<feature type="domain" description="DAGKc" evidence="9">
    <location>
        <begin position="4"/>
        <end position="139"/>
    </location>
</feature>
<organism evidence="10 11">
    <name type="scientific">Leucobacter luti</name>
    <dbReference type="NCBI Taxonomy" id="340320"/>
    <lineage>
        <taxon>Bacteria</taxon>
        <taxon>Bacillati</taxon>
        <taxon>Actinomycetota</taxon>
        <taxon>Actinomycetes</taxon>
        <taxon>Micrococcales</taxon>
        <taxon>Microbacteriaceae</taxon>
        <taxon>Leucobacter</taxon>
    </lineage>
</organism>